<reference evidence="3" key="1">
    <citation type="journal article" date="2017" name="Nat. Ecol. Evol.">
        <title>Genome expansion and lineage-specific genetic innovations in the forest pathogenic fungi Armillaria.</title>
        <authorList>
            <person name="Sipos G."/>
            <person name="Prasanna A.N."/>
            <person name="Walter M.C."/>
            <person name="O'Connor E."/>
            <person name="Balint B."/>
            <person name="Krizsan K."/>
            <person name="Kiss B."/>
            <person name="Hess J."/>
            <person name="Varga T."/>
            <person name="Slot J."/>
            <person name="Riley R."/>
            <person name="Boka B."/>
            <person name="Rigling D."/>
            <person name="Barry K."/>
            <person name="Lee J."/>
            <person name="Mihaltcheva S."/>
            <person name="LaButti K."/>
            <person name="Lipzen A."/>
            <person name="Waldron R."/>
            <person name="Moloney N.M."/>
            <person name="Sperisen C."/>
            <person name="Kredics L."/>
            <person name="Vagvoelgyi C."/>
            <person name="Patrignani A."/>
            <person name="Fitzpatrick D."/>
            <person name="Nagy I."/>
            <person name="Doyle S."/>
            <person name="Anderson J.B."/>
            <person name="Grigoriev I.V."/>
            <person name="Gueldener U."/>
            <person name="Muensterkoetter M."/>
            <person name="Nagy L.G."/>
        </authorList>
    </citation>
    <scope>NUCLEOTIDE SEQUENCE [LARGE SCALE GENOMIC DNA]</scope>
    <source>
        <strain evidence="3">Ar21-2</strain>
    </source>
</reference>
<evidence type="ECO:0000313" key="3">
    <source>
        <dbReference type="Proteomes" id="UP000217790"/>
    </source>
</evidence>
<accession>A0A2H3DLL9</accession>
<feature type="region of interest" description="Disordered" evidence="1">
    <location>
        <begin position="637"/>
        <end position="668"/>
    </location>
</feature>
<feature type="compositionally biased region" description="Acidic residues" evidence="1">
    <location>
        <begin position="335"/>
        <end position="352"/>
    </location>
</feature>
<feature type="region of interest" description="Disordered" evidence="1">
    <location>
        <begin position="334"/>
        <end position="377"/>
    </location>
</feature>
<sequence length="668" mass="72140">MAEPTNPAKLAVVAAQDKYNAAAAVLDDLLDNFPNLTWDSMRIDTWITDAVSHWSTCEDNWSEAGVISKEWYKLEYSLLVRVPDLSMDKVKFAHREFNELVERVLDYNLDVISLPVCHVLTKHSKTTASPSQSHQGAATTGSRMVMLAPLPSSSKPTTPIPPSTEAWVIEPGMTKCASPPQNVGSSVPRLNLFAASLKAPAPSTSNSEVSKKQVTQPPADKATGAQQQTTQRKVKPTPITAGSTNVVFTPDTTSPLHQKPDAPFRFGPPSHATGSEASSKLSSSRLLTVNAATCPSVNPGPNPADEGSVASLPGVRKALFLPGTDDKLAQIQGDLVEDDRVEEEVAGTDGEDGDVRGQDDEDAQGSDEATSPPPTNMACQLHQAPNISFVFNEITGDFLESHPTIFLPRPALPTSQSQAPRRSARSHVSPVNSTAAYLKAVQVSKPEVKKKRKEAKIKDKTPEVTIPHKRARNEDEGLQIVYKSVAKKLKSKDHQTDDIEVRPTPINRRGGFGEKVPSTAKAIKNGIKSVGVLKVDQDFSKFVEVDQSYWSKAVTPFVGERVDGVATLNPVEHYHPKRSDAVNTFEAAVNAIEANSAAITVITQQFLAGLDIIVHTDNIRAQTFQLRGCLAPVEEDEEFADEELENKAPDDVAEGIAGPSQKKKGKSG</sequence>
<dbReference type="InParanoid" id="A0A2H3DLL9"/>
<feature type="compositionally biased region" description="Polar residues" evidence="1">
    <location>
        <begin position="202"/>
        <end position="216"/>
    </location>
</feature>
<organism evidence="2 3">
    <name type="scientific">Armillaria gallica</name>
    <name type="common">Bulbous honey fungus</name>
    <name type="synonym">Armillaria bulbosa</name>
    <dbReference type="NCBI Taxonomy" id="47427"/>
    <lineage>
        <taxon>Eukaryota</taxon>
        <taxon>Fungi</taxon>
        <taxon>Dikarya</taxon>
        <taxon>Basidiomycota</taxon>
        <taxon>Agaricomycotina</taxon>
        <taxon>Agaricomycetes</taxon>
        <taxon>Agaricomycetidae</taxon>
        <taxon>Agaricales</taxon>
        <taxon>Marasmiineae</taxon>
        <taxon>Physalacriaceae</taxon>
        <taxon>Armillaria</taxon>
    </lineage>
</organism>
<protein>
    <submittedName>
        <fullName evidence="2">Uncharacterized protein</fullName>
    </submittedName>
</protein>
<keyword evidence="3" id="KW-1185">Reference proteome</keyword>
<feature type="compositionally biased region" description="Low complexity" evidence="1">
    <location>
        <begin position="275"/>
        <end position="284"/>
    </location>
</feature>
<name>A0A2H3DLL9_ARMGA</name>
<feature type="compositionally biased region" description="Polar residues" evidence="1">
    <location>
        <begin position="240"/>
        <end position="256"/>
    </location>
</feature>
<gene>
    <name evidence="2" type="ORF">ARMGADRAFT_1084215</name>
</gene>
<dbReference type="AlphaFoldDB" id="A0A2H3DLL9"/>
<evidence type="ECO:0000256" key="1">
    <source>
        <dbReference type="SAM" id="MobiDB-lite"/>
    </source>
</evidence>
<dbReference type="EMBL" id="KZ293670">
    <property type="protein sequence ID" value="PBK89133.1"/>
    <property type="molecule type" value="Genomic_DNA"/>
</dbReference>
<feature type="region of interest" description="Disordered" evidence="1">
    <location>
        <begin position="198"/>
        <end position="284"/>
    </location>
</feature>
<dbReference type="Proteomes" id="UP000217790">
    <property type="component" value="Unassembled WGS sequence"/>
</dbReference>
<proteinExistence type="predicted"/>
<evidence type="ECO:0000313" key="2">
    <source>
        <dbReference type="EMBL" id="PBK89133.1"/>
    </source>
</evidence>